<reference evidence="2" key="1">
    <citation type="submission" date="2025-08" db="UniProtKB">
        <authorList>
            <consortium name="RefSeq"/>
        </authorList>
    </citation>
    <scope>IDENTIFICATION</scope>
    <source>
        <tissue evidence="2">Whole body</tissue>
    </source>
</reference>
<evidence type="ECO:0000313" key="1">
    <source>
        <dbReference type="Proteomes" id="UP000694925"/>
    </source>
</evidence>
<protein>
    <submittedName>
        <fullName evidence="2">Uncharacterized protein LOC108626780 isoform X2</fullName>
    </submittedName>
</protein>
<dbReference type="GeneID" id="108626780"/>
<name>A0AAJ7N965_9HYME</name>
<dbReference type="PANTHER" id="PTHR37159:SF1">
    <property type="entry name" value="GH11867P"/>
    <property type="match status" value="1"/>
</dbReference>
<accession>A0AAJ7N965</accession>
<dbReference type="KEGG" id="ccal:108626780"/>
<sequence>MDSNVVESKFRTLLKDGANATMDFEWLRPELPSFYDEEKFHLGQQMFYNNTFTMMIAKLSGLLSLFAVPSMKDVLVFTRQSGTPCAAFHRYVSTILHTWVWYGKDTGLKNGFLESLKIVRKKHCVAFRRSWEAGLSRVTQLDMALAQFGFIGFTILGGDYLGVNNSSEELEGLIHLWRVVGSMLGMEDKYNICSGSVEVTRGLCRRILDEVFLPLLANSDEDFNEMSRTVIESLWPVNPFLDPNAFVEFTLIFASSIATNNNHSLKIDPSRMSWHARLLLNVQLMTHKYLLRPKRWWSKFFRAYFNGQMRLAIYLTENFPYLAFWCYGVKKSYVNIFKYRINF</sequence>
<organism evidence="1 2">
    <name type="scientific">Ceratina calcarata</name>
    <dbReference type="NCBI Taxonomy" id="156304"/>
    <lineage>
        <taxon>Eukaryota</taxon>
        <taxon>Metazoa</taxon>
        <taxon>Ecdysozoa</taxon>
        <taxon>Arthropoda</taxon>
        <taxon>Hexapoda</taxon>
        <taxon>Insecta</taxon>
        <taxon>Pterygota</taxon>
        <taxon>Neoptera</taxon>
        <taxon>Endopterygota</taxon>
        <taxon>Hymenoptera</taxon>
        <taxon>Apocrita</taxon>
        <taxon>Aculeata</taxon>
        <taxon>Apoidea</taxon>
        <taxon>Anthophila</taxon>
        <taxon>Apidae</taxon>
        <taxon>Ceratina</taxon>
        <taxon>Zadontomerus</taxon>
    </lineage>
</organism>
<gene>
    <name evidence="2" type="primary">LOC108626780</name>
</gene>
<dbReference type="PANTHER" id="PTHR37159">
    <property type="entry name" value="GH11867P"/>
    <property type="match status" value="1"/>
</dbReference>
<dbReference type="RefSeq" id="XP_017883138.1">
    <property type="nucleotide sequence ID" value="XM_018027649.2"/>
</dbReference>
<proteinExistence type="predicted"/>
<dbReference type="Proteomes" id="UP000694925">
    <property type="component" value="Unplaced"/>
</dbReference>
<evidence type="ECO:0000313" key="2">
    <source>
        <dbReference type="RefSeq" id="XP_017883138.1"/>
    </source>
</evidence>
<keyword evidence="1" id="KW-1185">Reference proteome</keyword>
<dbReference type="AlphaFoldDB" id="A0AAJ7N965"/>